<dbReference type="InterPro" id="IPR036909">
    <property type="entry name" value="Cyt_c-like_dom_sf"/>
</dbReference>
<feature type="signal peptide" evidence="2">
    <location>
        <begin position="1"/>
        <end position="23"/>
    </location>
</feature>
<dbReference type="InterPro" id="IPR015943">
    <property type="entry name" value="WD40/YVTN_repeat-like_dom_sf"/>
</dbReference>
<keyword evidence="2" id="KW-0732">Signal</keyword>
<dbReference type="GO" id="GO:0020037">
    <property type="term" value="F:heme binding"/>
    <property type="evidence" value="ECO:0007669"/>
    <property type="project" value="InterPro"/>
</dbReference>
<protein>
    <submittedName>
        <fullName evidence="3">Uncharacterized protein</fullName>
    </submittedName>
</protein>
<gene>
    <name evidence="3" type="ORF">BE04_50340</name>
</gene>
<comment type="caution">
    <text evidence="3">The sequence shown here is derived from an EMBL/GenBank/DDBJ whole genome shotgun (WGS) entry which is preliminary data.</text>
</comment>
<name>A0A150NZ15_SORCE</name>
<dbReference type="SUPFAM" id="SSF46626">
    <property type="entry name" value="Cytochrome c"/>
    <property type="match status" value="1"/>
</dbReference>
<dbReference type="Gene3D" id="2.120.10.30">
    <property type="entry name" value="TolB, C-terminal domain"/>
    <property type="match status" value="1"/>
</dbReference>
<evidence type="ECO:0000313" key="3">
    <source>
        <dbReference type="EMBL" id="KYF47340.1"/>
    </source>
</evidence>
<evidence type="ECO:0000313" key="4">
    <source>
        <dbReference type="Proteomes" id="UP000075604"/>
    </source>
</evidence>
<dbReference type="InterPro" id="IPR051200">
    <property type="entry name" value="Host-pathogen_enzymatic-act"/>
</dbReference>
<dbReference type="Proteomes" id="UP000075604">
    <property type="component" value="Unassembled WGS sequence"/>
</dbReference>
<reference evidence="3 4" key="1">
    <citation type="submission" date="2014-02" db="EMBL/GenBank/DDBJ databases">
        <title>The small core and large imbalanced accessory genome model reveals a collaborative survival strategy of Sorangium cellulosum strains in nature.</title>
        <authorList>
            <person name="Han K."/>
            <person name="Peng R."/>
            <person name="Blom J."/>
            <person name="Li Y.-Z."/>
        </authorList>
    </citation>
    <scope>NUCLEOTIDE SEQUENCE [LARGE SCALE GENOMIC DNA]</scope>
    <source>
        <strain evidence="3 4">So0157-18</strain>
    </source>
</reference>
<proteinExistence type="predicted"/>
<dbReference type="SUPFAM" id="SSF50969">
    <property type="entry name" value="YVTN repeat-like/Quinoprotein amine dehydrogenase"/>
    <property type="match status" value="1"/>
</dbReference>
<dbReference type="InterPro" id="IPR011044">
    <property type="entry name" value="Quino_amine_DH_bsu"/>
</dbReference>
<evidence type="ECO:0000256" key="1">
    <source>
        <dbReference type="SAM" id="MobiDB-lite"/>
    </source>
</evidence>
<dbReference type="AlphaFoldDB" id="A0A150NZ15"/>
<dbReference type="GO" id="GO:0009055">
    <property type="term" value="F:electron transfer activity"/>
    <property type="evidence" value="ECO:0007669"/>
    <property type="project" value="InterPro"/>
</dbReference>
<dbReference type="InterPro" id="IPR011042">
    <property type="entry name" value="6-blade_b-propeller_TolB-like"/>
</dbReference>
<dbReference type="Gene3D" id="1.10.760.10">
    <property type="entry name" value="Cytochrome c-like domain"/>
    <property type="match status" value="1"/>
</dbReference>
<feature type="compositionally biased region" description="Basic and acidic residues" evidence="1">
    <location>
        <begin position="910"/>
        <end position="922"/>
    </location>
</feature>
<organism evidence="3 4">
    <name type="scientific">Sorangium cellulosum</name>
    <name type="common">Polyangium cellulosum</name>
    <dbReference type="NCBI Taxonomy" id="56"/>
    <lineage>
        <taxon>Bacteria</taxon>
        <taxon>Pseudomonadati</taxon>
        <taxon>Myxococcota</taxon>
        <taxon>Polyangia</taxon>
        <taxon>Polyangiales</taxon>
        <taxon>Polyangiaceae</taxon>
        <taxon>Sorangium</taxon>
    </lineage>
</organism>
<dbReference type="PANTHER" id="PTHR47197">
    <property type="entry name" value="PROTEIN NIRF"/>
    <property type="match status" value="1"/>
</dbReference>
<dbReference type="Gene3D" id="2.130.10.10">
    <property type="entry name" value="YVTN repeat-like/Quinoprotein amine dehydrogenase"/>
    <property type="match status" value="1"/>
</dbReference>
<sequence>MNARSIGLSRRGIGRALSRVAFAATLFAGVSSGPEAIAAPSYRLFESGQVRPLALSPNGKLLFAVNTPDNRLEVFAVNAGGLAHRASIPVGLEPVAVAARSDEEVWVVNHLSDSVSVVRLGPLGYRGAVVRTLLVGDEPRDIVFAGRNKRRAFITTAHRGQNIPHDPQLTTPGVGRADVWVFDAASLGASLGGDPLTIVTLFSDTPRALAATPDGSRVYAAAFHSGNRTTVVHDSLVPDGGEEAGGLPGPTTNFEGVPRPEVGLIVKFDGEHWVDELSRPWDDKLRLSLPDKDVFVIDAKANPPAQLPGSGGFYTGVGTILFNMAVNPVNGKVYVSNTEARNDLRFEGPGVFAGSSLRGHLHESRITVLSSAGVAPRHLNKHIDYDACCAPLPNDENEKSLAQPLGMAVSGDGKTLYVAAFGSSKIGVYDTAALEGDTFTPSTAAQIPLTGGGPTGMALDQARGRMYVMTRFDNAISVIDTAAREEIAHLPLYNPEPPSVVAGRPFLYDARMSSSHGDSSCGSCHVFGDFDSLAWDLGNPDGSVVNNPTLVVPPIPGAGFGDDGFFGEDPDFHPMKGPMVTQSLRGMDNHGPMHWRGDRTGGNAEPTSQPDEGGFDEEAAFKKFNPAFMDLLGRHAELGDPEMQAFTDFILQVAYPPNPIRNLDNSLTPAQQSGRDAFMNTIVAPTGSCESCHRLDPGGNPSEGAFAGFFGTDGRAAVSPDPQFFKVPHLRNQYQKVGMFGAAFTTLSHGPDPFLGDQVRGFGFNHDGAFPDLFRFNSGFDQFEGNPVGLPVTPENAQLKRDMEQFMLAFDSNLAPIVGQQTTLTASTYAAVEGRIDLLVERADAGECDLIAKGRIAQQEFGFLYLGGGHFAVDRQSLGAVPDALLRLLVALPGSALTYTCAPPGSGERMGVDRDLDGHLDGDETSAGSDPADPQSTP</sequence>
<feature type="chain" id="PRO_5007565240" evidence="2">
    <location>
        <begin position="24"/>
        <end position="938"/>
    </location>
</feature>
<dbReference type="EMBL" id="JELX01004527">
    <property type="protein sequence ID" value="KYF47340.1"/>
    <property type="molecule type" value="Genomic_DNA"/>
</dbReference>
<evidence type="ECO:0000256" key="2">
    <source>
        <dbReference type="SAM" id="SignalP"/>
    </source>
</evidence>
<dbReference type="PANTHER" id="PTHR47197:SF3">
    <property type="entry name" value="DIHYDRO-HEME D1 DEHYDROGENASE"/>
    <property type="match status" value="1"/>
</dbReference>
<feature type="region of interest" description="Disordered" evidence="1">
    <location>
        <begin position="902"/>
        <end position="938"/>
    </location>
</feature>
<accession>A0A150NZ15</accession>